<dbReference type="AlphaFoldDB" id="A0A382HE33"/>
<dbReference type="SMART" id="SM00870">
    <property type="entry name" value="Asparaginase"/>
    <property type="match status" value="1"/>
</dbReference>
<protein>
    <recommendedName>
        <fullName evidence="6">L-asparaginase N-terminal domain-containing protein</fullName>
    </recommendedName>
</protein>
<name>A0A382HE33_9ZZZZ</name>
<dbReference type="InterPro" id="IPR037152">
    <property type="entry name" value="L-asparaginase_N_sf"/>
</dbReference>
<dbReference type="InterPro" id="IPR004550">
    <property type="entry name" value="AsnASE_II"/>
</dbReference>
<evidence type="ECO:0000259" key="4">
    <source>
        <dbReference type="Pfam" id="PF17763"/>
    </source>
</evidence>
<dbReference type="EMBL" id="UINC01060635">
    <property type="protein sequence ID" value="SVB85345.1"/>
    <property type="molecule type" value="Genomic_DNA"/>
</dbReference>
<dbReference type="CDD" id="cd08964">
    <property type="entry name" value="L-asparaginase_II"/>
    <property type="match status" value="1"/>
</dbReference>
<feature type="domain" description="Asparaginase/glutaminase C-terminal" evidence="4">
    <location>
        <begin position="139"/>
        <end position="254"/>
    </location>
</feature>
<dbReference type="PRINTS" id="PR00139">
    <property type="entry name" value="ASNGLNASE"/>
</dbReference>
<comment type="similarity">
    <text evidence="1">Belongs to the asparaginase 1 family.</text>
</comment>
<dbReference type="PROSITE" id="PS51732">
    <property type="entry name" value="ASN_GLN_ASE_3"/>
    <property type="match status" value="1"/>
</dbReference>
<evidence type="ECO:0000259" key="3">
    <source>
        <dbReference type="Pfam" id="PF00710"/>
    </source>
</evidence>
<dbReference type="GO" id="GO:0004067">
    <property type="term" value="F:asparaginase activity"/>
    <property type="evidence" value="ECO:0007669"/>
    <property type="project" value="InterPro"/>
</dbReference>
<dbReference type="Gene3D" id="3.40.50.40">
    <property type="match status" value="1"/>
</dbReference>
<dbReference type="GO" id="GO:0006528">
    <property type="term" value="P:asparagine metabolic process"/>
    <property type="evidence" value="ECO:0007669"/>
    <property type="project" value="InterPro"/>
</dbReference>
<evidence type="ECO:0000256" key="1">
    <source>
        <dbReference type="ARBA" id="ARBA00010518"/>
    </source>
</evidence>
<dbReference type="PIRSF" id="PIRSF500176">
    <property type="entry name" value="L_ASNase"/>
    <property type="match status" value="1"/>
</dbReference>
<proteinExistence type="inferred from homology"/>
<dbReference type="Pfam" id="PF17763">
    <property type="entry name" value="Asparaginase_C"/>
    <property type="match status" value="1"/>
</dbReference>
<dbReference type="InterPro" id="IPR006034">
    <property type="entry name" value="Asparaginase/glutaminase-like"/>
</dbReference>
<feature type="non-terminal residue" evidence="5">
    <location>
        <position position="1"/>
    </location>
</feature>
<dbReference type="PANTHER" id="PTHR11707">
    <property type="entry name" value="L-ASPARAGINASE"/>
    <property type="match status" value="1"/>
</dbReference>
<evidence type="ECO:0000313" key="5">
    <source>
        <dbReference type="EMBL" id="SVB85345.1"/>
    </source>
</evidence>
<dbReference type="PANTHER" id="PTHR11707:SF28">
    <property type="entry name" value="60 KDA LYSOPHOSPHOLIPASE"/>
    <property type="match status" value="1"/>
</dbReference>
<sequence length="263" mass="28254">EINARLDDGVHGIVVTQGTDTLEESAFVIDRLVQKDAPVVFTGAMRNPTMEGPDGPANLFHAFLVALDQQVCGIGTLVVMNDEIHAARYVQKLHTTSPAAFHSSPAGAIGWIIEKRVRIVTRPAGRYPVALPAAPKPVRVARLTVGLNEDDALVDLAVQAGYQGIVIDATGGGHVPKAMVEALGQAARRIPVVYASRTRHGDTMQATYDFPGAETDLLARGLIPAGWLDGIKSRLLLLLLLRAGAGDEEIRQAFDSWRYPFGH</sequence>
<dbReference type="InterPro" id="IPR040919">
    <property type="entry name" value="Asparaginase_C"/>
</dbReference>
<accession>A0A382HE33</accession>
<keyword evidence="2" id="KW-0378">Hydrolase</keyword>
<organism evidence="5">
    <name type="scientific">marine metagenome</name>
    <dbReference type="NCBI Taxonomy" id="408172"/>
    <lineage>
        <taxon>unclassified sequences</taxon>
        <taxon>metagenomes</taxon>
        <taxon>ecological metagenomes</taxon>
    </lineage>
</organism>
<dbReference type="SUPFAM" id="SSF53774">
    <property type="entry name" value="Glutaminase/Asparaginase"/>
    <property type="match status" value="1"/>
</dbReference>
<dbReference type="InterPro" id="IPR027473">
    <property type="entry name" value="L-asparaginase_C"/>
</dbReference>
<evidence type="ECO:0000256" key="2">
    <source>
        <dbReference type="ARBA" id="ARBA00022801"/>
    </source>
</evidence>
<dbReference type="InterPro" id="IPR027474">
    <property type="entry name" value="L-asparaginase_N"/>
</dbReference>
<feature type="domain" description="L-asparaginase N-terminal" evidence="3">
    <location>
        <begin position="2"/>
        <end position="122"/>
    </location>
</feature>
<dbReference type="InterPro" id="IPR036152">
    <property type="entry name" value="Asp/glu_Ase-like_sf"/>
</dbReference>
<dbReference type="Gene3D" id="3.40.50.1170">
    <property type="entry name" value="L-asparaginase, N-terminal domain"/>
    <property type="match status" value="1"/>
</dbReference>
<reference evidence="5" key="1">
    <citation type="submission" date="2018-05" db="EMBL/GenBank/DDBJ databases">
        <authorList>
            <person name="Lanie J.A."/>
            <person name="Ng W.-L."/>
            <person name="Kazmierczak K.M."/>
            <person name="Andrzejewski T.M."/>
            <person name="Davidsen T.M."/>
            <person name="Wayne K.J."/>
            <person name="Tettelin H."/>
            <person name="Glass J.I."/>
            <person name="Rusch D."/>
            <person name="Podicherti R."/>
            <person name="Tsui H.-C.T."/>
            <person name="Winkler M.E."/>
        </authorList>
    </citation>
    <scope>NUCLEOTIDE SEQUENCE</scope>
</reference>
<dbReference type="Pfam" id="PF00710">
    <property type="entry name" value="Asparaginase"/>
    <property type="match status" value="1"/>
</dbReference>
<gene>
    <name evidence="5" type="ORF">METZ01_LOCUS238199</name>
</gene>
<dbReference type="PIRSF" id="PIRSF001220">
    <property type="entry name" value="L-ASNase_gatD"/>
    <property type="match status" value="1"/>
</dbReference>
<evidence type="ECO:0008006" key="6">
    <source>
        <dbReference type="Google" id="ProtNLM"/>
    </source>
</evidence>